<evidence type="ECO:0000313" key="3">
    <source>
        <dbReference type="Proteomes" id="UP000004810"/>
    </source>
</evidence>
<evidence type="ECO:0000313" key="2">
    <source>
        <dbReference type="EMBL" id="VDM11605.1"/>
    </source>
</evidence>
<proteinExistence type="predicted"/>
<dbReference type="AlphaFoldDB" id="J9EF71"/>
<dbReference type="Proteomes" id="UP000004810">
    <property type="component" value="Unassembled WGS sequence"/>
</dbReference>
<dbReference type="EMBL" id="UYWW01002276">
    <property type="protein sequence ID" value="VDM11605.1"/>
    <property type="molecule type" value="Genomic_DNA"/>
</dbReference>
<name>J9EF71_WUCBA</name>
<reference evidence="3" key="2">
    <citation type="submission" date="2012-08" db="EMBL/GenBank/DDBJ databases">
        <title>The Genome Sequence of Wuchereria bancrofti.</title>
        <authorList>
            <person name="Nutman T.B."/>
            <person name="Fink D.L."/>
            <person name="Russ C."/>
            <person name="Young S."/>
            <person name="Zeng Q."/>
            <person name="Koehrsen M."/>
            <person name="Alvarado L."/>
            <person name="Berlin A."/>
            <person name="Chapman S.B."/>
            <person name="Chen Z."/>
            <person name="Freedman E."/>
            <person name="Gellesch M."/>
            <person name="Goldberg J."/>
            <person name="Griggs A."/>
            <person name="Gujja S."/>
            <person name="Heilman E.R."/>
            <person name="Heiman D."/>
            <person name="Hepburn T."/>
            <person name="Howarth C."/>
            <person name="Jen D."/>
            <person name="Larson L."/>
            <person name="Lewis B."/>
            <person name="Mehta T."/>
            <person name="Park D."/>
            <person name="Pearson M."/>
            <person name="Roberts A."/>
            <person name="Saif S."/>
            <person name="Shea T."/>
            <person name="Shenoy N."/>
            <person name="Sisk P."/>
            <person name="Stolte C."/>
            <person name="Sykes S."/>
            <person name="Walk T."/>
            <person name="White J."/>
            <person name="Yandava C."/>
            <person name="Haas B."/>
            <person name="Henn M.R."/>
            <person name="Nusbaum C."/>
            <person name="Birren B."/>
        </authorList>
    </citation>
    <scope>NUCLEOTIDE SEQUENCE [LARGE SCALE GENOMIC DNA]</scope>
    <source>
        <strain evidence="3">NA</strain>
    </source>
</reference>
<evidence type="ECO:0000313" key="1">
    <source>
        <dbReference type="EMBL" id="EJW81081.1"/>
    </source>
</evidence>
<protein>
    <submittedName>
        <fullName evidence="1">Uncharacterized protein</fullName>
    </submittedName>
</protein>
<reference evidence="1" key="1">
    <citation type="submission" date="2012-08" db="EMBL/GenBank/DDBJ databases">
        <title>The Genome Sequence of Wuchereria bancrofti.</title>
        <authorList>
            <consortium name="The Broad Institute Genome Sequencing Platform"/>
            <consortium name="Broad Institute Genome Sequencing Center for Infectious Disease"/>
            <person name="Nutman T.B."/>
            <person name="Fink D.L."/>
            <person name="Russ C."/>
            <person name="Young S."/>
            <person name="Zeng Q."/>
            <person name="Koehrsen M."/>
            <person name="Alvarado L."/>
            <person name="Berlin A."/>
            <person name="Borenstein D."/>
            <person name="Chapman S.B."/>
            <person name="Chen Z."/>
            <person name="Engels R."/>
            <person name="Freedman E."/>
            <person name="Gellesch M."/>
            <person name="Goldberg J."/>
            <person name="Griggs A."/>
            <person name="Gujja S."/>
            <person name="Heilman E.R."/>
            <person name="Heiman D."/>
            <person name="Hepburn T."/>
            <person name="Howarth C."/>
            <person name="Jen D."/>
            <person name="Larson L."/>
            <person name="Lewis B."/>
            <person name="Mehta T."/>
            <person name="Park D."/>
            <person name="Pearson M."/>
            <person name="Richards J."/>
            <person name="Roberts A."/>
            <person name="Saif S."/>
            <person name="Shea T."/>
            <person name="Shenoy N."/>
            <person name="Sisk P."/>
            <person name="Stolte C."/>
            <person name="Sykes S."/>
            <person name="Walk T."/>
            <person name="White J."/>
            <person name="Yandava C."/>
            <person name="Haas B."/>
            <person name="Henn M.R."/>
            <person name="Nusbaum C."/>
            <person name="Birren B."/>
        </authorList>
    </citation>
    <scope>NUCLEOTIDE SEQUENCE</scope>
</reference>
<reference evidence="2 4" key="3">
    <citation type="submission" date="2018-11" db="EMBL/GenBank/DDBJ databases">
        <authorList>
            <consortium name="Pathogen Informatics"/>
        </authorList>
    </citation>
    <scope>NUCLEOTIDE SEQUENCE [LARGE SCALE GENOMIC DNA]</scope>
</reference>
<sequence length="109" mass="12414">MKIQNFININELGTAFETLMTVILQSNKIDGWDARNGVMTFPGGIVKLQEVDNAKSFSLQHVVNVPAIPMQLRIRTEYADFRNPVRKSFYLKQNMLIATTVVLTKDIIE</sequence>
<dbReference type="EMBL" id="ADBV01003939">
    <property type="protein sequence ID" value="EJW81081.1"/>
    <property type="molecule type" value="Genomic_DNA"/>
</dbReference>
<dbReference type="InParanoid" id="J9EF71"/>
<evidence type="ECO:0000313" key="4">
    <source>
        <dbReference type="Proteomes" id="UP000270924"/>
    </source>
</evidence>
<dbReference type="Proteomes" id="UP000270924">
    <property type="component" value="Unassembled WGS sequence"/>
</dbReference>
<accession>J9EF71</accession>
<organism evidence="1 3">
    <name type="scientific">Wuchereria bancrofti</name>
    <dbReference type="NCBI Taxonomy" id="6293"/>
    <lineage>
        <taxon>Eukaryota</taxon>
        <taxon>Metazoa</taxon>
        <taxon>Ecdysozoa</taxon>
        <taxon>Nematoda</taxon>
        <taxon>Chromadorea</taxon>
        <taxon>Rhabditida</taxon>
        <taxon>Spirurina</taxon>
        <taxon>Spiruromorpha</taxon>
        <taxon>Filarioidea</taxon>
        <taxon>Onchocercidae</taxon>
        <taxon>Wuchereria</taxon>
    </lineage>
</organism>
<gene>
    <name evidence="2" type="ORF">WBA_LOCUS4991</name>
    <name evidence="1" type="ORF">WUBG_08010</name>
</gene>
<keyword evidence="4" id="KW-1185">Reference proteome</keyword>